<dbReference type="Proteomes" id="UP000823850">
    <property type="component" value="Unassembled WGS sequence"/>
</dbReference>
<dbReference type="AlphaFoldDB" id="A0A9D2RB00"/>
<reference evidence="1" key="1">
    <citation type="journal article" date="2021" name="PeerJ">
        <title>Extensive microbial diversity within the chicken gut microbiome revealed by metagenomics and culture.</title>
        <authorList>
            <person name="Gilroy R."/>
            <person name="Ravi A."/>
            <person name="Getino M."/>
            <person name="Pursley I."/>
            <person name="Horton D.L."/>
            <person name="Alikhan N.F."/>
            <person name="Baker D."/>
            <person name="Gharbi K."/>
            <person name="Hall N."/>
            <person name="Watson M."/>
            <person name="Adriaenssens E.M."/>
            <person name="Foster-Nyarko E."/>
            <person name="Jarju S."/>
            <person name="Secka A."/>
            <person name="Antonio M."/>
            <person name="Oren A."/>
            <person name="Chaudhuri R.R."/>
            <person name="La Ragione R."/>
            <person name="Hildebrand F."/>
            <person name="Pallen M.J."/>
        </authorList>
    </citation>
    <scope>NUCLEOTIDE SEQUENCE</scope>
    <source>
        <strain evidence="1">ChiW19-6364</strain>
    </source>
</reference>
<gene>
    <name evidence="1" type="ORF">H9913_07220</name>
</gene>
<name>A0A9D2RB00_9FIRM</name>
<sequence length="73" mass="8505">MSIKFTEQDIVSRKAVAAKSHYIEFLKSWVNLLEDRILHLPEDILCRAGIEEKMELMEIQKVGAVFFALRKVQ</sequence>
<evidence type="ECO:0000313" key="1">
    <source>
        <dbReference type="EMBL" id="HJD39803.1"/>
    </source>
</evidence>
<dbReference type="EMBL" id="DWUX01000133">
    <property type="protein sequence ID" value="HJD39803.1"/>
    <property type="molecule type" value="Genomic_DNA"/>
</dbReference>
<protein>
    <submittedName>
        <fullName evidence="1">Uncharacterized protein</fullName>
    </submittedName>
</protein>
<reference evidence="1" key="2">
    <citation type="submission" date="2021-04" db="EMBL/GenBank/DDBJ databases">
        <authorList>
            <person name="Gilroy R."/>
        </authorList>
    </citation>
    <scope>NUCLEOTIDE SEQUENCE</scope>
    <source>
        <strain evidence="1">ChiW19-6364</strain>
    </source>
</reference>
<comment type="caution">
    <text evidence="1">The sequence shown here is derived from an EMBL/GenBank/DDBJ whole genome shotgun (WGS) entry which is preliminary data.</text>
</comment>
<proteinExistence type="predicted"/>
<organism evidence="1 2">
    <name type="scientific">Candidatus Blautia stercoripullorum</name>
    <dbReference type="NCBI Taxonomy" id="2838502"/>
    <lineage>
        <taxon>Bacteria</taxon>
        <taxon>Bacillati</taxon>
        <taxon>Bacillota</taxon>
        <taxon>Clostridia</taxon>
        <taxon>Lachnospirales</taxon>
        <taxon>Lachnospiraceae</taxon>
        <taxon>Blautia</taxon>
    </lineage>
</organism>
<accession>A0A9D2RB00</accession>
<evidence type="ECO:0000313" key="2">
    <source>
        <dbReference type="Proteomes" id="UP000823850"/>
    </source>
</evidence>